<reference evidence="2" key="1">
    <citation type="submission" date="2021-04" db="EMBL/GenBank/DDBJ databases">
        <title>Genome sequence of Woronichinia naegeliana from Washington state freshwater lake bloom.</title>
        <authorList>
            <person name="Dreher T.W."/>
        </authorList>
    </citation>
    <scope>NUCLEOTIDE SEQUENCE</scope>
    <source>
        <strain evidence="2">WA131</strain>
    </source>
</reference>
<dbReference type="EMBL" id="CP073041">
    <property type="protein sequence ID" value="UXE58447.1"/>
    <property type="molecule type" value="Genomic_DNA"/>
</dbReference>
<name>A0A977KRW7_9CYAN</name>
<keyword evidence="1" id="KW-0812">Transmembrane</keyword>
<accession>A0A977KRW7</accession>
<dbReference type="Proteomes" id="UP001065613">
    <property type="component" value="Chromosome"/>
</dbReference>
<feature type="transmembrane region" description="Helical" evidence="1">
    <location>
        <begin position="322"/>
        <end position="344"/>
    </location>
</feature>
<gene>
    <name evidence="2" type="ORF">KA717_20455</name>
</gene>
<keyword evidence="1" id="KW-0472">Membrane</keyword>
<evidence type="ECO:0000256" key="1">
    <source>
        <dbReference type="SAM" id="Phobius"/>
    </source>
</evidence>
<evidence type="ECO:0000313" key="2">
    <source>
        <dbReference type="EMBL" id="UXE58447.1"/>
    </source>
</evidence>
<protein>
    <submittedName>
        <fullName evidence="2">Uncharacterized protein</fullName>
    </submittedName>
</protein>
<proteinExistence type="predicted"/>
<keyword evidence="1" id="KW-1133">Transmembrane helix</keyword>
<sequence length="349" mass="40880">MSEWSPLIYGRTYEVDFRFLAVPEDFCVSQQNWSLRYIHAMLQRPVYLRQVSRLAIFADQSYCVFGIACEVSRLASENEKFWDKFMRDKAGRPLYLFAGFVTRFDKKMGIRDIPKYETVKNDLFFSKVFCEYFKELSKFETEEVRKFEYKKQNFDDSSAINFNYRITYKIHKARYREYDFMLTRYDLNKSEKLQNILRFGIFANSETDRNGFWENACIGMGQTKPFPLSLCLGLHLEKDVLETPFLNATVDKLTDENEKSGESEENEKLELGKVESIDSQVFESKNGKVNIDRFIKKEVNDLAIITSIVLGIIIVVRVSPKVLVIGIIVSLVSLFFLKIIKIIINKLHI</sequence>
<feature type="transmembrane region" description="Helical" evidence="1">
    <location>
        <begin position="299"/>
        <end position="316"/>
    </location>
</feature>
<organism evidence="2">
    <name type="scientific">Woronichinia naegeliana WA131</name>
    <dbReference type="NCBI Taxonomy" id="2824559"/>
    <lineage>
        <taxon>Bacteria</taxon>
        <taxon>Bacillati</taxon>
        <taxon>Cyanobacteriota</taxon>
        <taxon>Cyanophyceae</taxon>
        <taxon>Synechococcales</taxon>
        <taxon>Coelosphaeriaceae</taxon>
        <taxon>Woronichinia</taxon>
    </lineage>
</organism>
<dbReference type="AlphaFoldDB" id="A0A977KRW7"/>
<dbReference type="KEGG" id="wna:KA717_20455"/>